<dbReference type="Proteomes" id="UP001060919">
    <property type="component" value="Chromosome"/>
</dbReference>
<name>A0A915YFH3_9BACT</name>
<evidence type="ECO:0000313" key="4">
    <source>
        <dbReference type="Proteomes" id="UP001060919"/>
    </source>
</evidence>
<keyword evidence="1" id="KW-0175">Coiled coil</keyword>
<organism evidence="3 4">
    <name type="scientific">Aureispira anguillae</name>
    <dbReference type="NCBI Taxonomy" id="2864201"/>
    <lineage>
        <taxon>Bacteria</taxon>
        <taxon>Pseudomonadati</taxon>
        <taxon>Bacteroidota</taxon>
        <taxon>Saprospiria</taxon>
        <taxon>Saprospirales</taxon>
        <taxon>Saprospiraceae</taxon>
        <taxon>Aureispira</taxon>
    </lineage>
</organism>
<gene>
    <name evidence="3" type="ORF">AsAng_0028780</name>
</gene>
<feature type="signal peptide" evidence="2">
    <location>
        <begin position="1"/>
        <end position="21"/>
    </location>
</feature>
<dbReference type="AlphaFoldDB" id="A0A915YFH3"/>
<evidence type="ECO:0000256" key="2">
    <source>
        <dbReference type="SAM" id="SignalP"/>
    </source>
</evidence>
<evidence type="ECO:0000313" key="3">
    <source>
        <dbReference type="EMBL" id="BDS12163.1"/>
    </source>
</evidence>
<dbReference type="RefSeq" id="WP_264793271.1">
    <property type="nucleotide sequence ID" value="NZ_AP026867.1"/>
</dbReference>
<keyword evidence="2" id="KW-0732">Signal</keyword>
<evidence type="ECO:0000256" key="1">
    <source>
        <dbReference type="SAM" id="Coils"/>
    </source>
</evidence>
<dbReference type="KEGG" id="aup:AsAng_0028780"/>
<sequence length="532" mass="61777">MKTRIQLICFCCIIFPIALFASNKGPSIKEALELAANQQVLSQRISKIYLALCHNTRDPKLYQERAEAVEAFEEQLYRMSLLVPNERVKENIQEVRSLWKTYKAVADWTIKNEAVDKLLRQASNLLKATKLLHAAYQEYEYTIKENSDLITVNQYINQNYNQRVIIERIMTYYLASKQSVDDLTYSFKLEEAKKAFTRILFILEKAETTSQNIQTELQTIRSEWELMREELESEGNDLNNLSQMLEHSKAISLAIQEMIYNYEALGAKLSLSYAINQATAQCVLVQKIAKSYVASMNEKVAYTYQKELLKCVDKFEQTQRVMLMTVPTEETRGAIHVVKTMWKNYKQMVTNFELRDPLQTIKVLEQSYVVMAACDRAVEAVENYAQTIPAYRNFSIQNGQAVDKSMDITQQIQLASKLRIYTQRVALYFMMKTNRIDQELSNQRLQVCIHDFIIQLNALKKSELNNSFISQLIEDCSAEWELMATICANNESKEINKMLLSSRKLSNKLTALADLYEHYMNELFAQDMEYSN</sequence>
<feature type="coiled-coil region" evidence="1">
    <location>
        <begin position="203"/>
        <end position="241"/>
    </location>
</feature>
<proteinExistence type="predicted"/>
<protein>
    <submittedName>
        <fullName evidence="3">Uncharacterized protein</fullName>
    </submittedName>
</protein>
<feature type="chain" id="PRO_5038070027" evidence="2">
    <location>
        <begin position="22"/>
        <end position="532"/>
    </location>
</feature>
<dbReference type="EMBL" id="AP026867">
    <property type="protein sequence ID" value="BDS12163.1"/>
    <property type="molecule type" value="Genomic_DNA"/>
</dbReference>
<reference evidence="3" key="1">
    <citation type="submission" date="2022-09" db="EMBL/GenBank/DDBJ databases">
        <title>Aureispira anguillicida sp. nov., isolated from Leptocephalus of Japanese eel Anguilla japonica.</title>
        <authorList>
            <person name="Yuasa K."/>
            <person name="Mekata T."/>
            <person name="Ikunari K."/>
        </authorList>
    </citation>
    <scope>NUCLEOTIDE SEQUENCE</scope>
    <source>
        <strain evidence="3">EL160426</strain>
    </source>
</reference>
<keyword evidence="4" id="KW-1185">Reference proteome</keyword>
<accession>A0A915YFH3</accession>